<keyword evidence="2" id="KW-1185">Reference proteome</keyword>
<accession>A0A0K2YAK6</accession>
<gene>
    <name evidence="1" type="ORF">HHE01_17160</name>
</gene>
<proteinExistence type="predicted"/>
<dbReference type="RefSeq" id="WP_015106099.1">
    <property type="nucleotide sequence ID" value="NZ_AP026684.1"/>
</dbReference>
<evidence type="ECO:0000313" key="1">
    <source>
        <dbReference type="EMBL" id="CRI34030.1"/>
    </source>
</evidence>
<dbReference type="Proteomes" id="UP000046090">
    <property type="component" value="Unassembled WGS sequence"/>
</dbReference>
<reference evidence="2" key="1">
    <citation type="submission" date="2014-12" db="EMBL/GenBank/DDBJ databases">
        <authorList>
            <person name="Smet A."/>
        </authorList>
    </citation>
    <scope>NUCLEOTIDE SEQUENCE [LARGE SCALE GENOMIC DNA]</scope>
</reference>
<protein>
    <submittedName>
        <fullName evidence="1">Uncharacterized protein</fullName>
    </submittedName>
</protein>
<dbReference type="EMBL" id="CDMK01000001">
    <property type="protein sequence ID" value="CRI34030.1"/>
    <property type="molecule type" value="Genomic_DNA"/>
</dbReference>
<dbReference type="AlphaFoldDB" id="A0A0K2YAK6"/>
<organism evidence="1 2">
    <name type="scientific">Helicobacter heilmannii</name>
    <dbReference type="NCBI Taxonomy" id="35817"/>
    <lineage>
        <taxon>Bacteria</taxon>
        <taxon>Pseudomonadati</taxon>
        <taxon>Campylobacterota</taxon>
        <taxon>Epsilonproteobacteria</taxon>
        <taxon>Campylobacterales</taxon>
        <taxon>Helicobacteraceae</taxon>
        <taxon>Helicobacter</taxon>
    </lineage>
</organism>
<name>A0A0K2YAK6_HELHE</name>
<sequence length="62" mass="7078">MKTATKATPKTPFEAQEPSLTLRSLLFYVGGRYKLMPQLRPLFPIPIKRLLALCHNPQRALN</sequence>
<evidence type="ECO:0000313" key="2">
    <source>
        <dbReference type="Proteomes" id="UP000046090"/>
    </source>
</evidence>
<dbReference type="GeneID" id="76197848"/>